<keyword evidence="7" id="KW-0770">Synapse</keyword>
<evidence type="ECO:0000259" key="15">
    <source>
        <dbReference type="PROSITE" id="PS51258"/>
    </source>
</evidence>
<evidence type="ECO:0000256" key="4">
    <source>
        <dbReference type="ARBA" id="ARBA00022723"/>
    </source>
</evidence>
<evidence type="ECO:0000259" key="14">
    <source>
        <dbReference type="PROSITE" id="PS50004"/>
    </source>
</evidence>
<feature type="domain" description="MHD1" evidence="15">
    <location>
        <begin position="869"/>
        <end position="1040"/>
    </location>
</feature>
<evidence type="ECO:0000256" key="1">
    <source>
        <dbReference type="ARBA" id="ARBA00004156"/>
    </source>
</evidence>
<evidence type="ECO:0000256" key="8">
    <source>
        <dbReference type="ARBA" id="ARBA00023121"/>
    </source>
</evidence>
<dbReference type="SUPFAM" id="SSF50729">
    <property type="entry name" value="PH domain-like"/>
    <property type="match status" value="1"/>
</dbReference>
<dbReference type="FunFam" id="2.30.29.30:FF:000007">
    <property type="entry name" value="Calcium-dependent secretion activator 2 isoform B"/>
    <property type="match status" value="1"/>
</dbReference>
<dbReference type="Pfam" id="PF25341">
    <property type="entry name" value="C2_CAPS"/>
    <property type="match status" value="1"/>
</dbReference>
<dbReference type="InterPro" id="IPR057457">
    <property type="entry name" value="CAPS_C2"/>
</dbReference>
<dbReference type="Ensembl" id="ENSSRHT00000105594.1">
    <property type="protein sequence ID" value="ENSSRHP00000102832.1"/>
    <property type="gene ID" value="ENSSRHG00000049496.1"/>
</dbReference>
<name>A0A673NIC4_9TELE</name>
<dbReference type="InterPro" id="IPR033227">
    <property type="entry name" value="CAPS"/>
</dbReference>
<reference evidence="16" key="2">
    <citation type="submission" date="2025-09" db="UniProtKB">
        <authorList>
            <consortium name="Ensembl"/>
        </authorList>
    </citation>
    <scope>IDENTIFICATION</scope>
</reference>
<keyword evidence="3" id="KW-0268">Exocytosis</keyword>
<dbReference type="SMART" id="SM00233">
    <property type="entry name" value="PH"/>
    <property type="match status" value="1"/>
</dbReference>
<evidence type="ECO:0000256" key="9">
    <source>
        <dbReference type="ARBA" id="ARBA00023136"/>
    </source>
</evidence>
<dbReference type="InterPro" id="IPR000008">
    <property type="entry name" value="C2_dom"/>
</dbReference>
<feature type="compositionally biased region" description="Acidic residues" evidence="12">
    <location>
        <begin position="1"/>
        <end position="19"/>
    </location>
</feature>
<keyword evidence="10" id="KW-0968">Cytoplasmic vesicle</keyword>
<dbReference type="GO" id="GO:0030659">
    <property type="term" value="C:cytoplasmic vesicle membrane"/>
    <property type="evidence" value="ECO:0007669"/>
    <property type="project" value="UniProtKB-SubCell"/>
</dbReference>
<feature type="domain" description="PH" evidence="13">
    <location>
        <begin position="475"/>
        <end position="578"/>
    </location>
</feature>
<dbReference type="InterPro" id="IPR001849">
    <property type="entry name" value="PH_domain"/>
</dbReference>
<dbReference type="Gene3D" id="2.30.29.30">
    <property type="entry name" value="Pleckstrin-homology domain (PH domain)/Phosphotyrosine-binding domain (PTB)"/>
    <property type="match status" value="1"/>
</dbReference>
<keyword evidence="9" id="KW-0472">Membrane</keyword>
<dbReference type="GO" id="GO:0045921">
    <property type="term" value="P:positive regulation of exocytosis"/>
    <property type="evidence" value="ECO:0007669"/>
    <property type="project" value="TreeGrafter"/>
</dbReference>
<comment type="subcellular location">
    <subcellularLocation>
        <location evidence="1">Cytoplasmic vesicle membrane</location>
    </subcellularLocation>
    <subcellularLocation>
        <location evidence="11">Synapse</location>
    </subcellularLocation>
</comment>
<dbReference type="PROSITE" id="PS51258">
    <property type="entry name" value="MHD1"/>
    <property type="match status" value="1"/>
</dbReference>
<dbReference type="GO" id="GO:0015031">
    <property type="term" value="P:protein transport"/>
    <property type="evidence" value="ECO:0007669"/>
    <property type="project" value="UniProtKB-KW"/>
</dbReference>
<dbReference type="GO" id="GO:0046872">
    <property type="term" value="F:metal ion binding"/>
    <property type="evidence" value="ECO:0007669"/>
    <property type="project" value="UniProtKB-KW"/>
</dbReference>
<dbReference type="PANTHER" id="PTHR12166:SF7">
    <property type="entry name" value="CALCIUM-DEPENDENT SECRETION ACTIVATOR 2"/>
    <property type="match status" value="1"/>
</dbReference>
<dbReference type="InterPro" id="IPR010439">
    <property type="entry name" value="MUN_dom"/>
</dbReference>
<dbReference type="GO" id="GO:0098793">
    <property type="term" value="C:presynapse"/>
    <property type="evidence" value="ECO:0007669"/>
    <property type="project" value="GOC"/>
</dbReference>
<dbReference type="Proteomes" id="UP000472270">
    <property type="component" value="Unassembled WGS sequence"/>
</dbReference>
<proteinExistence type="predicted"/>
<evidence type="ECO:0000313" key="16">
    <source>
        <dbReference type="Ensembl" id="ENSSRHP00000102832.1"/>
    </source>
</evidence>
<dbReference type="PROSITE" id="PS50003">
    <property type="entry name" value="PH_DOMAIN"/>
    <property type="match status" value="1"/>
</dbReference>
<evidence type="ECO:0000256" key="10">
    <source>
        <dbReference type="ARBA" id="ARBA00023329"/>
    </source>
</evidence>
<dbReference type="SMART" id="SM01145">
    <property type="entry name" value="DUF1041"/>
    <property type="match status" value="1"/>
</dbReference>
<evidence type="ECO:0000256" key="11">
    <source>
        <dbReference type="ARBA" id="ARBA00034103"/>
    </source>
</evidence>
<dbReference type="InterPro" id="IPR014770">
    <property type="entry name" value="Munc13_1"/>
</dbReference>
<keyword evidence="2" id="KW-0813">Transport</keyword>
<dbReference type="GO" id="GO:0098978">
    <property type="term" value="C:glutamatergic synapse"/>
    <property type="evidence" value="ECO:0007669"/>
    <property type="project" value="TreeGrafter"/>
</dbReference>
<gene>
    <name evidence="16" type="primary">LOC107752302</name>
</gene>
<dbReference type="Pfam" id="PF06292">
    <property type="entry name" value="MUN"/>
    <property type="match status" value="2"/>
</dbReference>
<accession>A0A673NIC4</accession>
<evidence type="ECO:0000256" key="2">
    <source>
        <dbReference type="ARBA" id="ARBA00022448"/>
    </source>
</evidence>
<dbReference type="GO" id="GO:0008289">
    <property type="term" value="F:lipid binding"/>
    <property type="evidence" value="ECO:0007669"/>
    <property type="project" value="UniProtKB-KW"/>
</dbReference>
<dbReference type="InterPro" id="IPR011993">
    <property type="entry name" value="PH-like_dom_sf"/>
</dbReference>
<keyword evidence="8" id="KW-0446">Lipid-binding</keyword>
<feature type="region of interest" description="Disordered" evidence="12">
    <location>
        <begin position="1"/>
        <end position="64"/>
    </location>
</feature>
<evidence type="ECO:0000256" key="6">
    <source>
        <dbReference type="ARBA" id="ARBA00022927"/>
    </source>
</evidence>
<keyword evidence="17" id="KW-1185">Reference proteome</keyword>
<dbReference type="Pfam" id="PF00169">
    <property type="entry name" value="PH"/>
    <property type="match status" value="1"/>
</dbReference>
<keyword evidence="5" id="KW-0106">Calcium</keyword>
<protein>
    <submittedName>
        <fullName evidence="16">Calcium-dependent secretion activator 2-like</fullName>
    </submittedName>
</protein>
<evidence type="ECO:0000256" key="7">
    <source>
        <dbReference type="ARBA" id="ARBA00023018"/>
    </source>
</evidence>
<feature type="compositionally biased region" description="Basic and acidic residues" evidence="12">
    <location>
        <begin position="54"/>
        <end position="64"/>
    </location>
</feature>
<evidence type="ECO:0000259" key="13">
    <source>
        <dbReference type="PROSITE" id="PS50003"/>
    </source>
</evidence>
<dbReference type="CDD" id="cd01234">
    <property type="entry name" value="PH_CADPS"/>
    <property type="match status" value="1"/>
</dbReference>
<organism evidence="16 17">
    <name type="scientific">Sinocyclocheilus rhinocerous</name>
    <dbReference type="NCBI Taxonomy" id="307959"/>
    <lineage>
        <taxon>Eukaryota</taxon>
        <taxon>Metazoa</taxon>
        <taxon>Chordata</taxon>
        <taxon>Craniata</taxon>
        <taxon>Vertebrata</taxon>
        <taxon>Euteleostomi</taxon>
        <taxon>Actinopterygii</taxon>
        <taxon>Neopterygii</taxon>
        <taxon>Teleostei</taxon>
        <taxon>Ostariophysi</taxon>
        <taxon>Cypriniformes</taxon>
        <taxon>Cyprinidae</taxon>
        <taxon>Cyprininae</taxon>
        <taxon>Sinocyclocheilus</taxon>
    </lineage>
</organism>
<keyword evidence="4" id="KW-0479">Metal-binding</keyword>
<evidence type="ECO:0000256" key="5">
    <source>
        <dbReference type="ARBA" id="ARBA00022837"/>
    </source>
</evidence>
<reference evidence="16" key="1">
    <citation type="submission" date="2025-08" db="UniProtKB">
        <authorList>
            <consortium name="Ensembl"/>
        </authorList>
    </citation>
    <scope>IDENTIFICATION</scope>
</reference>
<dbReference type="PANTHER" id="PTHR12166">
    <property type="entry name" value="CALCIUM-DEPENDENT SECRETION ACTIVATOR"/>
    <property type="match status" value="1"/>
</dbReference>
<evidence type="ECO:0000256" key="3">
    <source>
        <dbReference type="ARBA" id="ARBA00022483"/>
    </source>
</evidence>
<dbReference type="GO" id="GO:0016079">
    <property type="term" value="P:synaptic vesicle exocytosis"/>
    <property type="evidence" value="ECO:0007669"/>
    <property type="project" value="InterPro"/>
</dbReference>
<dbReference type="AlphaFoldDB" id="A0A673NIC4"/>
<dbReference type="PROSITE" id="PS50004">
    <property type="entry name" value="C2"/>
    <property type="match status" value="1"/>
</dbReference>
<evidence type="ECO:0000313" key="17">
    <source>
        <dbReference type="Proteomes" id="UP000472270"/>
    </source>
</evidence>
<sequence length="1268" mass="145127">MLDPSSSDESEGELPPEDEPPVKTGKPVKKSPKPGKTSDAPRTKTKEPVPSPAKADKTEQERLKKEEAERKIKLQIYVFVLRCIAYPFNAKQPTDMARRQQKLNKQQLQVVKERFQAFLKGETQIVADEAFCNAVRSYYEGFLKSERVARMVQSGGCSASDFREVFKKNIERRVRSLPEIDGLSKETVLSSWITKYDAIYKGEEDQRRPQGRMPFSAVSELILSKEQLYEMFQQILGIKKFEHQLLYNALQLDNVDEQAAQIRRELDGRLQLAEKIARERKFPKFISKDMEMMYVEELRSSVNLLMANLESQPVAKDFKPKIKPKLTPMNSFLDIGDENDLPLSKSDVVLTFSLEIVIIEVQGLKSVAPNRIVYCTMEVEGGEKLQTDQAEASRPQWGTQGDFTTTHPLPAVKVKLFTESTGVLALEDKELGRVVLHPTTNGPKAAELHKMVVPKNSQDVDLKIKLVVRMDKPPNMKHSGYLYALGQRVWKRWKRRYFVLVQVSQYTFAMCSYREKKSEPHELMQLDGYTVDYSDPQPGLQGGRAFFSAVREGDLVVFASNDDQDRALWVQAMYRATGQSYKPVAPAQNQQNCRGGNAQKDAPVSLLSLEKTQRQGVEELISAMPCNFDHASLFFILQKHTLVHRMNDSFSCLGWFSPGQVFVLDEYCARYGVRGCRRHLCYLKDLMDFSDNSALVDPTLLHYSYAFCASHVHGNRFTNEKEEFEEIRSRLLTLLEKQITHFRYCFPFGRPEGALKATLSLLERVLMKDITTPVPPEEMLKIVQKCLEKAALINYSQLTEYAQIEGFSQNTFQDSSQPSPEKRLEDMIRLGELCMEVLQQNDEHHSEAFSWWPEAMGEHAETFLSLYTVDMDTALAVQPQDSWESFPLFQLLNNFLRTDPHLCNGTFHKHLQDLYIPLVVRYIDLMESSIAQSIHRGFEQETWQSVKTITNNLPSVPLPRVPNLPLNLPQMPSFSAPSWMGPLCDSTNGSATSEDLFWKLDALQMFVMDLHWPEPEFAKHLEQRLKLMASDMMEACVKRTKVAFDSKMQKSCKSTDFRVPLSVCTMFNVLMDAKKQCSKLCVLDQGQEQQYHSKIDVLIDEAFKEMISSLVSKFAAVLDGVLSKLSRYDEGTFFSSILSFTKPGMDLADTYITSVRQNQDILRDRVNDEMYTEKIFDQWYNSLMKAVCAWLTDRLDQQLHVYQLKTLIKIVKKSYRDFRLQGVLDSTLNNKSYETVYNRLTIEEATAAVSAADGLQGITMRDSDEEEG</sequence>
<keyword evidence="6" id="KW-0653">Protein transport</keyword>
<feature type="domain" description="C2" evidence="14">
    <location>
        <begin position="337"/>
        <end position="452"/>
    </location>
</feature>
<dbReference type="GO" id="GO:1990504">
    <property type="term" value="P:dense core granule exocytosis"/>
    <property type="evidence" value="ECO:0007669"/>
    <property type="project" value="InterPro"/>
</dbReference>
<evidence type="ECO:0000256" key="12">
    <source>
        <dbReference type="SAM" id="MobiDB-lite"/>
    </source>
</evidence>